<dbReference type="OrthoDB" id="3998216at2759"/>
<feature type="region of interest" description="Disordered" evidence="2">
    <location>
        <begin position="50"/>
        <end position="71"/>
    </location>
</feature>
<dbReference type="AlphaFoldDB" id="A0A871R009"/>
<feature type="region of interest" description="Disordered" evidence="2">
    <location>
        <begin position="93"/>
        <end position="116"/>
    </location>
</feature>
<gene>
    <name evidence="3" type="ORF">BRETT_001746</name>
</gene>
<dbReference type="KEGG" id="bbrx:BRETT_001746"/>
<accession>A0A871R009</accession>
<feature type="region of interest" description="Disordered" evidence="2">
    <location>
        <begin position="1"/>
        <end position="38"/>
    </location>
</feature>
<evidence type="ECO:0000256" key="2">
    <source>
        <dbReference type="SAM" id="MobiDB-lite"/>
    </source>
</evidence>
<proteinExistence type="predicted"/>
<evidence type="ECO:0000313" key="4">
    <source>
        <dbReference type="Proteomes" id="UP000663131"/>
    </source>
</evidence>
<feature type="compositionally biased region" description="Low complexity" evidence="2">
    <location>
        <begin position="50"/>
        <end position="64"/>
    </location>
</feature>
<evidence type="ECO:0000256" key="1">
    <source>
        <dbReference type="SAM" id="Coils"/>
    </source>
</evidence>
<name>A0A871R009_DEKBR</name>
<dbReference type="GeneID" id="64573670"/>
<organism evidence="3 4">
    <name type="scientific">Dekkera bruxellensis</name>
    <name type="common">Brettanomyces custersii</name>
    <dbReference type="NCBI Taxonomy" id="5007"/>
    <lineage>
        <taxon>Eukaryota</taxon>
        <taxon>Fungi</taxon>
        <taxon>Dikarya</taxon>
        <taxon>Ascomycota</taxon>
        <taxon>Saccharomycotina</taxon>
        <taxon>Pichiomycetes</taxon>
        <taxon>Pichiales</taxon>
        <taxon>Pichiaceae</taxon>
        <taxon>Brettanomyces</taxon>
    </lineage>
</organism>
<dbReference type="EMBL" id="CP063132">
    <property type="protein sequence ID" value="QOU18679.1"/>
    <property type="molecule type" value="Genomic_DNA"/>
</dbReference>
<reference evidence="3" key="1">
    <citation type="submission" date="2020-10" db="EMBL/GenBank/DDBJ databases">
        <authorList>
            <person name="Palmer J.M."/>
        </authorList>
    </citation>
    <scope>NUCLEOTIDE SEQUENCE</scope>
    <source>
        <strain evidence="3">UCD 2041</strain>
    </source>
</reference>
<feature type="coiled-coil region" evidence="1">
    <location>
        <begin position="161"/>
        <end position="249"/>
    </location>
</feature>
<dbReference type="RefSeq" id="XP_041135172.1">
    <property type="nucleotide sequence ID" value="XM_041280289.1"/>
</dbReference>
<feature type="compositionally biased region" description="Polar residues" evidence="2">
    <location>
        <begin position="9"/>
        <end position="38"/>
    </location>
</feature>
<keyword evidence="1" id="KW-0175">Coiled coil</keyword>
<protein>
    <submittedName>
        <fullName evidence="3">Uncharacterized protein</fullName>
    </submittedName>
</protein>
<sequence>MLIAHDTKAQSALESTPKDYSQSQRLSDSSLGIISPAKTPNDQIKVALSISPPTSTSSEPLSSSQNSRITHMTTLTSPTILSTKYKMPGVLNTGSVSKKHDEKDIEDKTGAGSNANSLRVVDEEMGQLMETLDAIEGHVSGERPMRGGAAGKTLKTVRQKILRLNLAKNLIKNELKNIKDESQLERRMFLKSVSSFERNLELIRSENEAINEKNLKLIRYCRKLKNGRLKRLKAENTQLRQSLEQALDHQEDSLNLNRSRKLRTDSVLTNDTVVASRQNSNVSMLDTLGRLASHVLADESTLSSQGPNLHDGKA</sequence>
<reference evidence="3" key="2">
    <citation type="journal article" name="BMC Genomics">
        <title>New genome assemblies reveal patterns of domestication and adaptation across Brettanomyces (Dekkera) species.</title>
        <authorList>
            <person name="Roach M.J."/>
            <person name="Borneman A.R."/>
        </authorList>
    </citation>
    <scope>NUCLEOTIDE SEQUENCE</scope>
    <source>
        <strain evidence="3">UCD 2041</strain>
    </source>
</reference>
<dbReference type="Proteomes" id="UP000663131">
    <property type="component" value="Chromosome 4"/>
</dbReference>
<evidence type="ECO:0000313" key="3">
    <source>
        <dbReference type="EMBL" id="QOU18679.1"/>
    </source>
</evidence>
<feature type="compositionally biased region" description="Basic and acidic residues" evidence="2">
    <location>
        <begin position="98"/>
        <end position="109"/>
    </location>
</feature>